<dbReference type="Pfam" id="PF13411">
    <property type="entry name" value="MerR_1"/>
    <property type="match status" value="1"/>
</dbReference>
<keyword evidence="3" id="KW-0238">DNA-binding</keyword>
<dbReference type="InterPro" id="IPR009061">
    <property type="entry name" value="DNA-bd_dom_put_sf"/>
</dbReference>
<dbReference type="InterPro" id="IPR000551">
    <property type="entry name" value="MerR-type_HTH_dom"/>
</dbReference>
<dbReference type="InterPro" id="IPR047057">
    <property type="entry name" value="MerR_fam"/>
</dbReference>
<keyword evidence="2" id="KW-0805">Transcription regulation</keyword>
<dbReference type="GO" id="GO:0003677">
    <property type="term" value="F:DNA binding"/>
    <property type="evidence" value="ECO:0007669"/>
    <property type="project" value="UniProtKB-KW"/>
</dbReference>
<dbReference type="AlphaFoldDB" id="B4RFW1"/>
<keyword evidence="5" id="KW-0175">Coiled coil</keyword>
<dbReference type="SMART" id="SM00422">
    <property type="entry name" value="HTH_MERR"/>
    <property type="match status" value="1"/>
</dbReference>
<name>B4RFW1_PHEZH</name>
<evidence type="ECO:0000256" key="5">
    <source>
        <dbReference type="SAM" id="Coils"/>
    </source>
</evidence>
<evidence type="ECO:0000313" key="7">
    <source>
        <dbReference type="EMBL" id="ACG78774.1"/>
    </source>
</evidence>
<reference evidence="7 8" key="1">
    <citation type="journal article" date="2008" name="BMC Genomics">
        <title>Complete genome of Phenylobacterium zucineum - a novel facultative intracellular bacterium isolated from human erythroleukemia cell line K562.</title>
        <authorList>
            <person name="Luo Y."/>
            <person name="Xu X."/>
            <person name="Ding Z."/>
            <person name="Liu Z."/>
            <person name="Zhang B."/>
            <person name="Yan Z."/>
            <person name="Sun J."/>
            <person name="Hu S."/>
            <person name="Hu X."/>
        </authorList>
    </citation>
    <scope>NUCLEOTIDE SEQUENCE [LARGE SCALE GENOMIC DNA]</scope>
    <source>
        <strain evidence="7 8">HLK1</strain>
    </source>
</reference>
<organism evidence="7 8">
    <name type="scientific">Phenylobacterium zucineum (strain HLK1)</name>
    <dbReference type="NCBI Taxonomy" id="450851"/>
    <lineage>
        <taxon>Bacteria</taxon>
        <taxon>Pseudomonadati</taxon>
        <taxon>Pseudomonadota</taxon>
        <taxon>Alphaproteobacteria</taxon>
        <taxon>Caulobacterales</taxon>
        <taxon>Caulobacteraceae</taxon>
        <taxon>Phenylobacterium</taxon>
    </lineage>
</organism>
<evidence type="ECO:0000259" key="6">
    <source>
        <dbReference type="PROSITE" id="PS50937"/>
    </source>
</evidence>
<accession>B4RFW1</accession>
<dbReference type="PRINTS" id="PR00040">
    <property type="entry name" value="HTHMERR"/>
</dbReference>
<evidence type="ECO:0000256" key="4">
    <source>
        <dbReference type="ARBA" id="ARBA00023163"/>
    </source>
</evidence>
<dbReference type="HOGENOM" id="CLU_060077_4_0_5"/>
<evidence type="ECO:0000313" key="8">
    <source>
        <dbReference type="Proteomes" id="UP000001868"/>
    </source>
</evidence>
<keyword evidence="1" id="KW-0678">Repressor</keyword>
<protein>
    <submittedName>
        <fullName evidence="7">Transcriptional regulator, putative MerR family</fullName>
    </submittedName>
</protein>
<sequence length="121" mass="13703">MAYDRDELVTYSVVALSRITTLSPRAIRLYEDRGLLFAKRDRLNKRRFDRQSVRRLELIKLLRTAGMSLRDIRAILALQEGSVQRAQVARAALSALREDLTNRVAALEAAEHQLIKAVSAA</sequence>
<keyword evidence="8" id="KW-1185">Reference proteome</keyword>
<evidence type="ECO:0000256" key="1">
    <source>
        <dbReference type="ARBA" id="ARBA00022491"/>
    </source>
</evidence>
<dbReference type="PANTHER" id="PTHR30204">
    <property type="entry name" value="REDOX-CYCLING DRUG-SENSING TRANSCRIPTIONAL ACTIVATOR SOXR"/>
    <property type="match status" value="1"/>
</dbReference>
<dbReference type="STRING" id="450851.PHZ_c2364"/>
<dbReference type="CDD" id="cd00592">
    <property type="entry name" value="HTH_MerR-like"/>
    <property type="match status" value="1"/>
</dbReference>
<dbReference type="eggNOG" id="COG0789">
    <property type="taxonomic scope" value="Bacteria"/>
</dbReference>
<feature type="coiled-coil region" evidence="5">
    <location>
        <begin position="83"/>
        <end position="117"/>
    </location>
</feature>
<dbReference type="GO" id="GO:0003700">
    <property type="term" value="F:DNA-binding transcription factor activity"/>
    <property type="evidence" value="ECO:0007669"/>
    <property type="project" value="InterPro"/>
</dbReference>
<dbReference type="OrthoDB" id="9803659at2"/>
<dbReference type="KEGG" id="pzu:PHZ_c2364"/>
<feature type="domain" description="HTH merR-type" evidence="6">
    <location>
        <begin position="10"/>
        <end position="78"/>
    </location>
</feature>
<dbReference type="Proteomes" id="UP000001868">
    <property type="component" value="Chromosome"/>
</dbReference>
<dbReference type="EMBL" id="CP000747">
    <property type="protein sequence ID" value="ACG78774.1"/>
    <property type="molecule type" value="Genomic_DNA"/>
</dbReference>
<keyword evidence="4" id="KW-0804">Transcription</keyword>
<proteinExistence type="predicted"/>
<evidence type="ECO:0000256" key="2">
    <source>
        <dbReference type="ARBA" id="ARBA00023015"/>
    </source>
</evidence>
<dbReference type="Gene3D" id="1.10.1660.10">
    <property type="match status" value="1"/>
</dbReference>
<gene>
    <name evidence="7" type="ordered locus">PHZ_c2364</name>
</gene>
<dbReference type="RefSeq" id="WP_012522915.1">
    <property type="nucleotide sequence ID" value="NC_011144.1"/>
</dbReference>
<dbReference type="PROSITE" id="PS50937">
    <property type="entry name" value="HTH_MERR_2"/>
    <property type="match status" value="1"/>
</dbReference>
<dbReference type="PANTHER" id="PTHR30204:SF69">
    <property type="entry name" value="MERR-FAMILY TRANSCRIPTIONAL REGULATOR"/>
    <property type="match status" value="1"/>
</dbReference>
<dbReference type="SUPFAM" id="SSF46955">
    <property type="entry name" value="Putative DNA-binding domain"/>
    <property type="match status" value="1"/>
</dbReference>
<evidence type="ECO:0000256" key="3">
    <source>
        <dbReference type="ARBA" id="ARBA00023125"/>
    </source>
</evidence>